<dbReference type="InterPro" id="IPR051323">
    <property type="entry name" value="AtsK-like"/>
</dbReference>
<sequence>MGTAMTQLASALNIRPQSGWTGAEISGIDLTAPLLDEHVAEIRAALLKWKVVFFRDQFIGHDDHLRFAAAFGAPTPAHPLFDSIPDPDYPTIYPIFRDRFKTRYGTSRGFDKPNWHADVTAAVNPPFASILRAEEIPPFGGDTQWSNTVAAYAGLSAPLQKLADRLRAVHRFAPPDGTTATDDYQRRVERRPLLTEHPVVRVHPETGEKALYVNPGFTSHIVGVSPHESRRLLGLFYDELTRPEYTVRFKWEPGSIAFWDNRSTVHLAPSDLTLDHDRRLYRVTLVGDVPKGPDGQPSIALDGEPFDAI</sequence>
<comment type="cofactor">
    <cofactor evidence="1">
        <name>Fe(2+)</name>
        <dbReference type="ChEBI" id="CHEBI:29033"/>
    </cofactor>
</comment>
<organism evidence="8 9">
    <name type="scientific">Mycolicibacterium wolinskyi</name>
    <dbReference type="NCBI Taxonomy" id="59750"/>
    <lineage>
        <taxon>Bacteria</taxon>
        <taxon>Bacillati</taxon>
        <taxon>Actinomycetota</taxon>
        <taxon>Actinomycetes</taxon>
        <taxon>Mycobacteriales</taxon>
        <taxon>Mycobacteriaceae</taxon>
        <taxon>Mycolicibacterium</taxon>
    </lineage>
</organism>
<comment type="caution">
    <text evidence="8">The sequence shown here is derived from an EMBL/GenBank/DDBJ whole genome shotgun (WGS) entry which is preliminary data.</text>
</comment>
<protein>
    <submittedName>
        <fullName evidence="8">Taurine dioxygenase</fullName>
    </submittedName>
</protein>
<keyword evidence="6" id="KW-0408">Iron</keyword>
<dbReference type="InterPro" id="IPR003819">
    <property type="entry name" value="TauD/TfdA-like"/>
</dbReference>
<accession>A0A1X2ERZ0</accession>
<dbReference type="SUPFAM" id="SSF51197">
    <property type="entry name" value="Clavaminate synthase-like"/>
    <property type="match status" value="1"/>
</dbReference>
<keyword evidence="3" id="KW-0479">Metal-binding</keyword>
<dbReference type="Gene3D" id="3.60.130.10">
    <property type="entry name" value="Clavaminate synthase-like"/>
    <property type="match status" value="1"/>
</dbReference>
<reference evidence="8 9" key="1">
    <citation type="submission" date="2016-01" db="EMBL/GenBank/DDBJ databases">
        <title>The new phylogeny of the genus Mycobacterium.</title>
        <authorList>
            <person name="Tarcisio F."/>
            <person name="Conor M."/>
            <person name="Antonella G."/>
            <person name="Elisabetta G."/>
            <person name="Giulia F.S."/>
            <person name="Sara T."/>
            <person name="Anna F."/>
            <person name="Clotilde B."/>
            <person name="Roberto B."/>
            <person name="Veronica D.S."/>
            <person name="Fabio R."/>
            <person name="Monica P."/>
            <person name="Olivier J."/>
            <person name="Enrico T."/>
            <person name="Nicola S."/>
        </authorList>
    </citation>
    <scope>NUCLEOTIDE SEQUENCE [LARGE SCALE GENOMIC DNA]</scope>
    <source>
        <strain evidence="8 9">ATCC 700010</strain>
    </source>
</reference>
<dbReference type="InterPro" id="IPR042098">
    <property type="entry name" value="TauD-like_sf"/>
</dbReference>
<proteinExistence type="inferred from homology"/>
<dbReference type="EMBL" id="LQQA01000035">
    <property type="protein sequence ID" value="ORX08935.1"/>
    <property type="molecule type" value="Genomic_DNA"/>
</dbReference>
<evidence type="ECO:0000313" key="8">
    <source>
        <dbReference type="EMBL" id="ORX08935.1"/>
    </source>
</evidence>
<keyword evidence="5" id="KW-0560">Oxidoreductase</keyword>
<keyword evidence="4 8" id="KW-0223">Dioxygenase</keyword>
<dbReference type="PANTHER" id="PTHR30468">
    <property type="entry name" value="ALPHA-KETOGLUTARATE-DEPENDENT SULFONATE DIOXYGENASE"/>
    <property type="match status" value="1"/>
</dbReference>
<dbReference type="GO" id="GO:0016706">
    <property type="term" value="F:2-oxoglutarate-dependent dioxygenase activity"/>
    <property type="evidence" value="ECO:0007669"/>
    <property type="project" value="TreeGrafter"/>
</dbReference>
<evidence type="ECO:0000256" key="3">
    <source>
        <dbReference type="ARBA" id="ARBA00022723"/>
    </source>
</evidence>
<evidence type="ECO:0000256" key="6">
    <source>
        <dbReference type="ARBA" id="ARBA00023004"/>
    </source>
</evidence>
<comment type="similarity">
    <text evidence="2">Belongs to the TfdA dioxygenase family.</text>
</comment>
<evidence type="ECO:0000256" key="5">
    <source>
        <dbReference type="ARBA" id="ARBA00023002"/>
    </source>
</evidence>
<dbReference type="GO" id="GO:0046872">
    <property type="term" value="F:metal ion binding"/>
    <property type="evidence" value="ECO:0007669"/>
    <property type="project" value="UniProtKB-KW"/>
</dbReference>
<dbReference type="GO" id="GO:0005737">
    <property type="term" value="C:cytoplasm"/>
    <property type="evidence" value="ECO:0007669"/>
    <property type="project" value="TreeGrafter"/>
</dbReference>
<feature type="domain" description="TauD/TfdA-like" evidence="7">
    <location>
        <begin position="14"/>
        <end position="284"/>
    </location>
</feature>
<evidence type="ECO:0000259" key="7">
    <source>
        <dbReference type="Pfam" id="PF02668"/>
    </source>
</evidence>
<dbReference type="Proteomes" id="UP000193964">
    <property type="component" value="Unassembled WGS sequence"/>
</dbReference>
<name>A0A1X2ERZ0_9MYCO</name>
<evidence type="ECO:0000256" key="2">
    <source>
        <dbReference type="ARBA" id="ARBA00005896"/>
    </source>
</evidence>
<gene>
    <name evidence="8" type="ORF">AWC31_10585</name>
</gene>
<dbReference type="PANTHER" id="PTHR30468:SF5">
    <property type="entry name" value="ALPHA-KETOGLUTARATE-DEPENDENT SULFATE ESTER DIOXYGENASE"/>
    <property type="match status" value="1"/>
</dbReference>
<dbReference type="Pfam" id="PF02668">
    <property type="entry name" value="TauD"/>
    <property type="match status" value="1"/>
</dbReference>
<dbReference type="AlphaFoldDB" id="A0A1X2ERZ0"/>
<evidence type="ECO:0000256" key="4">
    <source>
        <dbReference type="ARBA" id="ARBA00022964"/>
    </source>
</evidence>
<evidence type="ECO:0000313" key="9">
    <source>
        <dbReference type="Proteomes" id="UP000193964"/>
    </source>
</evidence>
<evidence type="ECO:0000256" key="1">
    <source>
        <dbReference type="ARBA" id="ARBA00001954"/>
    </source>
</evidence>